<dbReference type="InterPro" id="IPR000760">
    <property type="entry name" value="Inositol_monophosphatase-like"/>
</dbReference>
<feature type="binding site" evidence="9">
    <location>
        <position position="81"/>
    </location>
    <ligand>
        <name>substrate</name>
    </ligand>
</feature>
<dbReference type="SUPFAM" id="SSF56655">
    <property type="entry name" value="Carbohydrate phosphatase"/>
    <property type="match status" value="1"/>
</dbReference>
<dbReference type="Pfam" id="PF00459">
    <property type="entry name" value="Inositol_P"/>
    <property type="match status" value="1"/>
</dbReference>
<dbReference type="CDD" id="cd01638">
    <property type="entry name" value="CysQ"/>
    <property type="match status" value="1"/>
</dbReference>
<reference evidence="10 11" key="1">
    <citation type="journal article" date="2020" name="Microorganisms">
        <title>Osmotic Adaptation and Compatible Solute Biosynthesis of Phototrophic Bacteria as Revealed from Genome Analyses.</title>
        <authorList>
            <person name="Imhoff J.F."/>
            <person name="Rahn T."/>
            <person name="Kunzel S."/>
            <person name="Keller A."/>
            <person name="Neulinger S.C."/>
        </authorList>
    </citation>
    <scope>NUCLEOTIDE SEQUENCE [LARGE SCALE GENOMIC DNA]</scope>
    <source>
        <strain evidence="10 11">DSM 9895</strain>
    </source>
</reference>
<evidence type="ECO:0000256" key="2">
    <source>
        <dbReference type="ARBA" id="ARBA00005289"/>
    </source>
</evidence>
<dbReference type="PANTHER" id="PTHR43028:SF5">
    <property type="entry name" value="3'(2'),5'-BISPHOSPHATE NUCLEOTIDASE 1"/>
    <property type="match status" value="1"/>
</dbReference>
<dbReference type="Gene3D" id="3.30.540.10">
    <property type="entry name" value="Fructose-1,6-Bisphosphatase, subunit A, domain 1"/>
    <property type="match status" value="1"/>
</dbReference>
<dbReference type="EC" id="3.1.3.7" evidence="9"/>
<gene>
    <name evidence="9 10" type="primary">cysQ</name>
    <name evidence="10" type="ORF">CKO28_07830</name>
</gene>
<dbReference type="InterPro" id="IPR020583">
    <property type="entry name" value="Inositol_monoP_metal-BS"/>
</dbReference>
<dbReference type="InterPro" id="IPR020550">
    <property type="entry name" value="Inositol_monophosphatase_CS"/>
</dbReference>
<feature type="binding site" evidence="9">
    <location>
        <position position="100"/>
    </location>
    <ligand>
        <name>Mg(2+)</name>
        <dbReference type="ChEBI" id="CHEBI:18420"/>
        <label>1</label>
    </ligand>
</feature>
<keyword evidence="8 9" id="KW-0472">Membrane</keyword>
<organism evidence="10 11">
    <name type="scientific">Rhodovibrio sodomensis</name>
    <dbReference type="NCBI Taxonomy" id="1088"/>
    <lineage>
        <taxon>Bacteria</taxon>
        <taxon>Pseudomonadati</taxon>
        <taxon>Pseudomonadota</taxon>
        <taxon>Alphaproteobacteria</taxon>
        <taxon>Rhodospirillales</taxon>
        <taxon>Rhodovibrionaceae</taxon>
        <taxon>Rhodovibrio</taxon>
    </lineage>
</organism>
<comment type="subcellular location">
    <subcellularLocation>
        <location evidence="9">Cell inner membrane</location>
        <topology evidence="9">Peripheral membrane protein</topology>
        <orientation evidence="9">Cytoplasmic side</orientation>
    </subcellularLocation>
</comment>
<accession>A0ABS1DDW2</accession>
<feature type="binding site" evidence="9">
    <location>
        <position position="231"/>
    </location>
    <ligand>
        <name>substrate</name>
    </ligand>
</feature>
<comment type="catalytic activity">
    <reaction evidence="1 9">
        <text>adenosine 3',5'-bisphosphate + H2O = AMP + phosphate</text>
        <dbReference type="Rhea" id="RHEA:10040"/>
        <dbReference type="ChEBI" id="CHEBI:15377"/>
        <dbReference type="ChEBI" id="CHEBI:43474"/>
        <dbReference type="ChEBI" id="CHEBI:58343"/>
        <dbReference type="ChEBI" id="CHEBI:456215"/>
        <dbReference type="EC" id="3.1.3.7"/>
    </reaction>
</comment>
<evidence type="ECO:0000256" key="9">
    <source>
        <dbReference type="HAMAP-Rule" id="MF_02095"/>
    </source>
</evidence>
<dbReference type="RefSeq" id="WP_200340109.1">
    <property type="nucleotide sequence ID" value="NZ_NRRL01000014.1"/>
</dbReference>
<dbReference type="EMBL" id="NRRL01000014">
    <property type="protein sequence ID" value="MBK1667943.1"/>
    <property type="molecule type" value="Genomic_DNA"/>
</dbReference>
<dbReference type="Proteomes" id="UP001296873">
    <property type="component" value="Unassembled WGS sequence"/>
</dbReference>
<dbReference type="PRINTS" id="PR00377">
    <property type="entry name" value="IMPHPHTASES"/>
</dbReference>
<name>A0ABS1DDW2_9PROT</name>
<keyword evidence="5 9" id="KW-0479">Metal-binding</keyword>
<keyword evidence="7 9" id="KW-0460">Magnesium</keyword>
<feature type="binding site" evidence="9">
    <location>
        <position position="103"/>
    </location>
    <ligand>
        <name>Mg(2+)</name>
        <dbReference type="ChEBI" id="CHEBI:18420"/>
        <label>2</label>
    </ligand>
</feature>
<evidence type="ECO:0000256" key="6">
    <source>
        <dbReference type="ARBA" id="ARBA00022801"/>
    </source>
</evidence>
<evidence type="ECO:0000256" key="8">
    <source>
        <dbReference type="ARBA" id="ARBA00023136"/>
    </source>
</evidence>
<sequence length="272" mass="28655">MTLDRETGGNGGGNLDDLLVVLRGIAERAGQATLMFYQQDGGLEVTAKDDDSPLTQADLAADRVIRQALAERVPDIPIVSEEGVDQGDVPEVAERFWLVDPLDGTKEFISGNGEFTVNIALIEHGQPVAGVVHAPALGMTWAGAIQNDGTSKATFAEVNQPGKPIACRHIPKAGATVVASRRHGDPQAMKRFLGGYTIAEQRDAGSSIKFCLVASGQADLYPRFGRTMEWDTAAGHAVLAAAGGRVTDANGTRLAYGKPGFENPPFIGYGLG</sequence>
<keyword evidence="3 9" id="KW-1003">Cell membrane</keyword>
<dbReference type="InterPro" id="IPR006240">
    <property type="entry name" value="CysQ"/>
</dbReference>
<dbReference type="NCBIfam" id="TIGR01331">
    <property type="entry name" value="bisphos_cysQ"/>
    <property type="match status" value="1"/>
</dbReference>
<feature type="binding site" evidence="9">
    <location>
        <position position="100"/>
    </location>
    <ligand>
        <name>Mg(2+)</name>
        <dbReference type="ChEBI" id="CHEBI:18420"/>
        <label>2</label>
    </ligand>
</feature>
<keyword evidence="6 9" id="KW-0378">Hydrolase</keyword>
<feature type="binding site" evidence="9">
    <location>
        <position position="81"/>
    </location>
    <ligand>
        <name>Mg(2+)</name>
        <dbReference type="ChEBI" id="CHEBI:18420"/>
        <label>1</label>
    </ligand>
</feature>
<evidence type="ECO:0000256" key="4">
    <source>
        <dbReference type="ARBA" id="ARBA00022519"/>
    </source>
</evidence>
<evidence type="ECO:0000313" key="10">
    <source>
        <dbReference type="EMBL" id="MBK1667943.1"/>
    </source>
</evidence>
<dbReference type="InterPro" id="IPR050725">
    <property type="entry name" value="CysQ/Inositol_MonoPase"/>
</dbReference>
<feature type="binding site" evidence="9">
    <location>
        <position position="231"/>
    </location>
    <ligand>
        <name>Mg(2+)</name>
        <dbReference type="ChEBI" id="CHEBI:18420"/>
        <label>2</label>
    </ligand>
</feature>
<comment type="function">
    <text evidence="9">Converts adenosine-3',5'-bisphosphate (PAP) to AMP.</text>
</comment>
<comment type="similarity">
    <text evidence="2 9">Belongs to the inositol monophosphatase superfamily. CysQ family.</text>
</comment>
<evidence type="ECO:0000256" key="3">
    <source>
        <dbReference type="ARBA" id="ARBA00022475"/>
    </source>
</evidence>
<evidence type="ECO:0000313" key="11">
    <source>
        <dbReference type="Proteomes" id="UP001296873"/>
    </source>
</evidence>
<evidence type="ECO:0000256" key="5">
    <source>
        <dbReference type="ARBA" id="ARBA00022723"/>
    </source>
</evidence>
<dbReference type="PROSITE" id="PS00630">
    <property type="entry name" value="IMP_2"/>
    <property type="match status" value="1"/>
</dbReference>
<feature type="binding site" evidence="9">
    <location>
        <position position="102"/>
    </location>
    <ligand>
        <name>Mg(2+)</name>
        <dbReference type="ChEBI" id="CHEBI:18420"/>
        <label>1</label>
    </ligand>
</feature>
<feature type="binding site" evidence="9">
    <location>
        <begin position="102"/>
        <end position="105"/>
    </location>
    <ligand>
        <name>substrate</name>
    </ligand>
</feature>
<protein>
    <recommendedName>
        <fullName evidence="9">3'(2'),5'-bisphosphate nucleotidase CysQ</fullName>
        <ecNumber evidence="9">3.1.3.7</ecNumber>
    </recommendedName>
    <alternativeName>
        <fullName evidence="9">3'(2'),5-bisphosphonucleoside 3'(2')-phosphohydrolase</fullName>
    </alternativeName>
    <alternativeName>
        <fullName evidence="9">3'-phosphoadenosine 5'-phosphate phosphatase</fullName>
        <shortName evidence="9">PAP phosphatase</shortName>
    </alternativeName>
</protein>
<evidence type="ECO:0000256" key="1">
    <source>
        <dbReference type="ARBA" id="ARBA00001625"/>
    </source>
</evidence>
<dbReference type="PANTHER" id="PTHR43028">
    <property type="entry name" value="3'(2'),5'-BISPHOSPHATE NUCLEOTIDASE 1"/>
    <property type="match status" value="1"/>
</dbReference>
<dbReference type="HAMAP" id="MF_02095">
    <property type="entry name" value="CysQ"/>
    <property type="match status" value="1"/>
</dbReference>
<proteinExistence type="inferred from homology"/>
<dbReference type="PROSITE" id="PS00629">
    <property type="entry name" value="IMP_1"/>
    <property type="match status" value="1"/>
</dbReference>
<keyword evidence="11" id="KW-1185">Reference proteome</keyword>
<comment type="caution">
    <text evidence="10">The sequence shown here is derived from an EMBL/GenBank/DDBJ whole genome shotgun (WGS) entry which is preliminary data.</text>
</comment>
<keyword evidence="4 9" id="KW-0997">Cell inner membrane</keyword>
<comment type="cofactor">
    <cofactor evidence="9">
        <name>Mg(2+)</name>
        <dbReference type="ChEBI" id="CHEBI:18420"/>
    </cofactor>
</comment>
<dbReference type="Gene3D" id="3.40.190.80">
    <property type="match status" value="1"/>
</dbReference>
<evidence type="ECO:0000256" key="7">
    <source>
        <dbReference type="ARBA" id="ARBA00022842"/>
    </source>
</evidence>